<feature type="region of interest" description="Disordered" evidence="3">
    <location>
        <begin position="449"/>
        <end position="473"/>
    </location>
</feature>
<dbReference type="GeneID" id="41963719"/>
<feature type="compositionally biased region" description="Gly residues" evidence="3">
    <location>
        <begin position="181"/>
        <end position="202"/>
    </location>
</feature>
<dbReference type="GO" id="GO:0006887">
    <property type="term" value="P:exocytosis"/>
    <property type="evidence" value="ECO:0007669"/>
    <property type="project" value="TreeGrafter"/>
</dbReference>
<dbReference type="PROSITE" id="PS50192">
    <property type="entry name" value="T_SNARE"/>
    <property type="match status" value="1"/>
</dbReference>
<dbReference type="InterPro" id="IPR000727">
    <property type="entry name" value="T_SNARE_dom"/>
</dbReference>
<feature type="compositionally biased region" description="Gly residues" evidence="3">
    <location>
        <begin position="124"/>
        <end position="134"/>
    </location>
</feature>
<dbReference type="PANTHER" id="PTHR19305">
    <property type="entry name" value="SYNAPTOSOMAL ASSOCIATED PROTEIN"/>
    <property type="match status" value="1"/>
</dbReference>
<feature type="compositionally biased region" description="Gly residues" evidence="3">
    <location>
        <begin position="47"/>
        <end position="64"/>
    </location>
</feature>
<proteinExistence type="inferred from homology"/>
<feature type="domain" description="T-SNARE coiled-coil homology" evidence="4">
    <location>
        <begin position="417"/>
        <end position="469"/>
    </location>
</feature>
<evidence type="ECO:0000256" key="1">
    <source>
        <dbReference type="ARBA" id="ARBA00009480"/>
    </source>
</evidence>
<dbReference type="SUPFAM" id="SSF58038">
    <property type="entry name" value="SNARE fusion complex"/>
    <property type="match status" value="1"/>
</dbReference>
<dbReference type="Gene3D" id="1.20.5.110">
    <property type="match status" value="2"/>
</dbReference>
<feature type="compositionally biased region" description="Low complexity" evidence="3">
    <location>
        <begin position="65"/>
        <end position="110"/>
    </location>
</feature>
<organism evidence="5 6">
    <name type="scientific">Pyricularia grisea</name>
    <name type="common">Crabgrass-specific blast fungus</name>
    <name type="synonym">Magnaporthe grisea</name>
    <dbReference type="NCBI Taxonomy" id="148305"/>
    <lineage>
        <taxon>Eukaryota</taxon>
        <taxon>Fungi</taxon>
        <taxon>Dikarya</taxon>
        <taxon>Ascomycota</taxon>
        <taxon>Pezizomycotina</taxon>
        <taxon>Sordariomycetes</taxon>
        <taxon>Sordariomycetidae</taxon>
        <taxon>Magnaporthales</taxon>
        <taxon>Pyriculariaceae</taxon>
        <taxon>Pyricularia</taxon>
    </lineage>
</organism>
<reference evidence="5 6" key="1">
    <citation type="journal article" date="2019" name="Mol. Biol. Evol.">
        <title>Blast fungal genomes show frequent chromosomal changes, gene gains and losses, and effector gene turnover.</title>
        <authorList>
            <person name="Gomez Luciano L.B."/>
            <person name="Jason Tsai I."/>
            <person name="Chuma I."/>
            <person name="Tosa Y."/>
            <person name="Chen Y.H."/>
            <person name="Li J.Y."/>
            <person name="Li M.Y."/>
            <person name="Jade Lu M.Y."/>
            <person name="Nakayashiki H."/>
            <person name="Li W.H."/>
        </authorList>
    </citation>
    <scope>NUCLEOTIDE SEQUENCE [LARGE SCALE GENOMIC DNA]</scope>
    <source>
        <strain evidence="5 6">NI907</strain>
    </source>
</reference>
<evidence type="ECO:0000313" key="5">
    <source>
        <dbReference type="Proteomes" id="UP000515153"/>
    </source>
</evidence>
<feature type="compositionally biased region" description="Basic and acidic residues" evidence="3">
    <location>
        <begin position="1"/>
        <end position="12"/>
    </location>
</feature>
<keyword evidence="2" id="KW-0175">Coiled coil</keyword>
<dbReference type="GO" id="GO:0005484">
    <property type="term" value="F:SNAP receptor activity"/>
    <property type="evidence" value="ECO:0007669"/>
    <property type="project" value="TreeGrafter"/>
</dbReference>
<feature type="region of interest" description="Disordered" evidence="3">
    <location>
        <begin position="1"/>
        <end position="202"/>
    </location>
</feature>
<keyword evidence="5" id="KW-1185">Reference proteome</keyword>
<evidence type="ECO:0000313" key="6">
    <source>
        <dbReference type="RefSeq" id="XP_030978676.1"/>
    </source>
</evidence>
<dbReference type="GO" id="GO:0005886">
    <property type="term" value="C:plasma membrane"/>
    <property type="evidence" value="ECO:0007669"/>
    <property type="project" value="TreeGrafter"/>
</dbReference>
<dbReference type="GO" id="GO:0006906">
    <property type="term" value="P:vesicle fusion"/>
    <property type="evidence" value="ECO:0007669"/>
    <property type="project" value="TreeGrafter"/>
</dbReference>
<sequence length="473" mass="51239">MKKFLGRKDKSPKPPTENPYAQEPANDPYAAYPNAAPKSQVRPPGGLPAGPGGGLPSGPRGGLPSGPARGNSMNSVNSMSSTSTAPPPYQTQQQQQPPQQSSGYGNERYGASGGYGSSNRYGNDNGGGGGGGGYESSAGRRGPGGYGGLGRTDAMDDQAGKEALFGGGKERVQNAPRGPNGNAGGYGASAGGYGASNGGYGAGNQGSTGNKYGGYGEDRELTEEERIKLEERDLARQIDQERDATVDTGHRILGIINSTIETANGTMQNMAQQDERLRNTERNLDLARIHNRTAEERTKELKHYNRSLWNPGNPFMSKSKQEQRERKHLENTQKDRELREATRADAYESQAQYERDLKDIETNMANRRALGLSSSEKAASNNKFVFDESDEEDDNPENMALRADRRAKEDEINNNIMPQMEAGVATLNRIARSFAPRIEESNQLIGRLQTKSDGVSDGVERNKQQLDRIYKKG</sequence>
<feature type="compositionally biased region" description="Basic and acidic residues" evidence="3">
    <location>
        <begin position="458"/>
        <end position="473"/>
    </location>
</feature>
<feature type="compositionally biased region" description="Basic and acidic residues" evidence="3">
    <location>
        <begin position="319"/>
        <end position="346"/>
    </location>
</feature>
<feature type="region of interest" description="Disordered" evidence="3">
    <location>
        <begin position="306"/>
        <end position="348"/>
    </location>
</feature>
<evidence type="ECO:0000256" key="2">
    <source>
        <dbReference type="SAM" id="Coils"/>
    </source>
</evidence>
<dbReference type="KEGG" id="pgri:PgNI_08821"/>
<evidence type="ECO:0000259" key="4">
    <source>
        <dbReference type="PROSITE" id="PS50192"/>
    </source>
</evidence>
<dbReference type="Proteomes" id="UP000515153">
    <property type="component" value="Chromosome V"/>
</dbReference>
<dbReference type="RefSeq" id="XP_030978676.1">
    <property type="nucleotide sequence ID" value="XM_031128811.1"/>
</dbReference>
<feature type="compositionally biased region" description="Gly residues" evidence="3">
    <location>
        <begin position="141"/>
        <end position="150"/>
    </location>
</feature>
<reference evidence="6" key="2">
    <citation type="submission" date="2019-10" db="EMBL/GenBank/DDBJ databases">
        <authorList>
            <consortium name="NCBI Genome Project"/>
        </authorList>
    </citation>
    <scope>NUCLEOTIDE SEQUENCE</scope>
    <source>
        <strain evidence="6">NI907</strain>
    </source>
</reference>
<dbReference type="GO" id="GO:0031201">
    <property type="term" value="C:SNARE complex"/>
    <property type="evidence" value="ECO:0007669"/>
    <property type="project" value="TreeGrafter"/>
</dbReference>
<dbReference type="AlphaFoldDB" id="A0A6P8AUT3"/>
<feature type="coiled-coil region" evidence="2">
    <location>
        <begin position="263"/>
        <end position="297"/>
    </location>
</feature>
<protein>
    <recommendedName>
        <fullName evidence="4">t-SNARE coiled-coil homology domain-containing protein</fullName>
    </recommendedName>
</protein>
<reference evidence="6" key="3">
    <citation type="submission" date="2025-08" db="UniProtKB">
        <authorList>
            <consortium name="RefSeq"/>
        </authorList>
    </citation>
    <scope>IDENTIFICATION</scope>
    <source>
        <strain evidence="6">NI907</strain>
    </source>
</reference>
<feature type="compositionally biased region" description="Low complexity" evidence="3">
    <location>
        <begin position="24"/>
        <end position="37"/>
    </location>
</feature>
<name>A0A6P8AUT3_PYRGI</name>
<gene>
    <name evidence="6" type="ORF">PgNI_08821</name>
</gene>
<dbReference type="PANTHER" id="PTHR19305:SF9">
    <property type="entry name" value="SYNAPTOSOMAL-ASSOCIATED PROTEIN 29"/>
    <property type="match status" value="1"/>
</dbReference>
<comment type="similarity">
    <text evidence="1">Belongs to the SNAP-25 family.</text>
</comment>
<accession>A0A6P8AUT3</accession>
<evidence type="ECO:0000256" key="3">
    <source>
        <dbReference type="SAM" id="MobiDB-lite"/>
    </source>
</evidence>
<dbReference type="OrthoDB" id="18679at2759"/>
<dbReference type="GO" id="GO:0019905">
    <property type="term" value="F:syntaxin binding"/>
    <property type="evidence" value="ECO:0007669"/>
    <property type="project" value="TreeGrafter"/>
</dbReference>